<gene>
    <name evidence="1" type="ORF">ECH7EC869_2094</name>
</gene>
<dbReference type="AlphaFoldDB" id="A0A0H3PQ99"/>
<comment type="caution">
    <text evidence="1">The sequence shown here is derived from an EMBL/GenBank/DDBJ whole genome shotgun (WGS) entry which is preliminary data.</text>
</comment>
<organism evidence="1 2">
    <name type="scientific">Escherichia coli O157:H7 (strain EC869)</name>
    <dbReference type="NCBI Taxonomy" id="478008"/>
    <lineage>
        <taxon>Bacteria</taxon>
        <taxon>Pseudomonadati</taxon>
        <taxon>Pseudomonadota</taxon>
        <taxon>Gammaproteobacteria</taxon>
        <taxon>Enterobacterales</taxon>
        <taxon>Enterobacteriaceae</taxon>
        <taxon>Escherichia</taxon>
    </lineage>
</organism>
<proteinExistence type="predicted"/>
<evidence type="ECO:0000313" key="2">
    <source>
        <dbReference type="Proteomes" id="UP000004641"/>
    </source>
</evidence>
<name>A0A0H3PQ99_ECO5C</name>
<evidence type="ECO:0000313" key="1">
    <source>
        <dbReference type="EMBL" id="EDU91255.1"/>
    </source>
</evidence>
<protein>
    <submittedName>
        <fullName evidence="1">Uncharacterized protein</fullName>
    </submittedName>
</protein>
<dbReference type="EMBL" id="ABHU01000007">
    <property type="protein sequence ID" value="EDU91255.1"/>
    <property type="molecule type" value="Genomic_DNA"/>
</dbReference>
<reference evidence="1 2" key="1">
    <citation type="journal article" date="2011" name="Appl. Environ. Microbiol.">
        <title>Genome signatures of Escherichia coli O157:H7 isolates from the bovine host reservoir.</title>
        <authorList>
            <person name="Eppinger M."/>
            <person name="Mammel M.K."/>
            <person name="Leclerc J.E."/>
            <person name="Ravel J."/>
            <person name="Cebula T.A."/>
        </authorList>
    </citation>
    <scope>NUCLEOTIDE SEQUENCE [LARGE SCALE GENOMIC DNA]</scope>
    <source>
        <strain evidence="1 2">EC869</strain>
    </source>
</reference>
<accession>A0A0H3PQ99</accession>
<sequence>MRFAPHAIEIASFLSSWLSKFGELLTLTFIKIKSLTFINAMNITNVNVNYDIL</sequence>
<dbReference type="BioCyc" id="ECOL478008-HMP:G76-484951-MONOMER"/>
<dbReference type="Proteomes" id="UP000004641">
    <property type="component" value="Unassembled WGS sequence"/>
</dbReference>